<dbReference type="GO" id="GO:0004930">
    <property type="term" value="F:G protein-coupled receptor activity"/>
    <property type="evidence" value="ECO:0007669"/>
    <property type="project" value="UniProtKB-KW"/>
</dbReference>
<reference evidence="11" key="2">
    <citation type="submission" date="2025-08" db="UniProtKB">
        <authorList>
            <consortium name="Ensembl"/>
        </authorList>
    </citation>
    <scope>IDENTIFICATION</scope>
</reference>
<name>A0A7N4PRN6_SARHA</name>
<dbReference type="InParanoid" id="A0A7N4PRN6"/>
<dbReference type="FunFam" id="1.20.1070.10:FF:000003">
    <property type="entry name" value="Olfactory receptor"/>
    <property type="match status" value="1"/>
</dbReference>
<dbReference type="InterPro" id="IPR017452">
    <property type="entry name" value="GPCR_Rhodpsn_7TM"/>
</dbReference>
<feature type="transmembrane region" description="Helical" evidence="9">
    <location>
        <begin position="36"/>
        <end position="58"/>
    </location>
</feature>
<evidence type="ECO:0000256" key="9">
    <source>
        <dbReference type="RuleBase" id="RU363047"/>
    </source>
</evidence>
<dbReference type="AlphaFoldDB" id="A0A7N4PRN6"/>
<dbReference type="Gene3D" id="1.20.1070.10">
    <property type="entry name" value="Rhodopsin 7-helix transmembrane proteins"/>
    <property type="match status" value="1"/>
</dbReference>
<evidence type="ECO:0000256" key="7">
    <source>
        <dbReference type="ARBA" id="ARBA00023224"/>
    </source>
</evidence>
<evidence type="ECO:0000256" key="2">
    <source>
        <dbReference type="ARBA" id="ARBA00022692"/>
    </source>
</evidence>
<comment type="subcellular location">
    <subcellularLocation>
        <location evidence="9">Cell membrane</location>
        <topology evidence="9">Multi-pass membrane protein</topology>
    </subcellularLocation>
    <subcellularLocation>
        <location evidence="1">Membrane</location>
        <topology evidence="1">Multi-pass membrane protein</topology>
    </subcellularLocation>
</comment>
<feature type="domain" description="G-protein coupled receptors family 1 profile" evidence="10">
    <location>
        <begin position="50"/>
        <end position="299"/>
    </location>
</feature>
<reference evidence="11 12" key="1">
    <citation type="journal article" date="2011" name="Proc. Natl. Acad. Sci. U.S.A.">
        <title>Genetic diversity and population structure of the endangered marsupial Sarcophilus harrisii (Tasmanian devil).</title>
        <authorList>
            <person name="Miller W."/>
            <person name="Hayes V.M."/>
            <person name="Ratan A."/>
            <person name="Petersen D.C."/>
            <person name="Wittekindt N.E."/>
            <person name="Miller J."/>
            <person name="Walenz B."/>
            <person name="Knight J."/>
            <person name="Qi J."/>
            <person name="Zhao F."/>
            <person name="Wang Q."/>
            <person name="Bedoya-Reina O.C."/>
            <person name="Katiyar N."/>
            <person name="Tomsho L.P."/>
            <person name="Kasson L.M."/>
            <person name="Hardie R.A."/>
            <person name="Woodbridge P."/>
            <person name="Tindall E.A."/>
            <person name="Bertelsen M.F."/>
            <person name="Dixon D."/>
            <person name="Pyecroft S."/>
            <person name="Helgen K.M."/>
            <person name="Lesk A.M."/>
            <person name="Pringle T.H."/>
            <person name="Patterson N."/>
            <person name="Zhang Y."/>
            <person name="Kreiss A."/>
            <person name="Woods G.M."/>
            <person name="Jones M.E."/>
            <person name="Schuster S.C."/>
        </authorList>
    </citation>
    <scope>NUCLEOTIDE SEQUENCE [LARGE SCALE GENOMIC DNA]</scope>
</reference>
<dbReference type="InterPro" id="IPR000276">
    <property type="entry name" value="GPCR_Rhodpsn"/>
</dbReference>
<dbReference type="GO" id="GO:0005886">
    <property type="term" value="C:plasma membrane"/>
    <property type="evidence" value="ECO:0007669"/>
    <property type="project" value="UniProtKB-SubCell"/>
</dbReference>
<keyword evidence="12" id="KW-1185">Reference proteome</keyword>
<dbReference type="Proteomes" id="UP000007648">
    <property type="component" value="Unassembled WGS sequence"/>
</dbReference>
<evidence type="ECO:0000313" key="12">
    <source>
        <dbReference type="Proteomes" id="UP000007648"/>
    </source>
</evidence>
<keyword evidence="3 9" id="KW-1133">Transmembrane helix</keyword>
<dbReference type="PRINTS" id="PR00245">
    <property type="entry name" value="OLFACTORYR"/>
</dbReference>
<keyword evidence="9" id="KW-0552">Olfaction</keyword>
<reference evidence="11" key="3">
    <citation type="submission" date="2025-09" db="UniProtKB">
        <authorList>
            <consortium name="Ensembl"/>
        </authorList>
    </citation>
    <scope>IDENTIFICATION</scope>
</reference>
<keyword evidence="9" id="KW-0716">Sensory transduction</keyword>
<evidence type="ECO:0000256" key="1">
    <source>
        <dbReference type="ARBA" id="ARBA00004141"/>
    </source>
</evidence>
<feature type="transmembrane region" description="Helical" evidence="9">
    <location>
        <begin position="206"/>
        <end position="234"/>
    </location>
</feature>
<evidence type="ECO:0000256" key="5">
    <source>
        <dbReference type="ARBA" id="ARBA00023136"/>
    </source>
</evidence>
<evidence type="ECO:0000256" key="3">
    <source>
        <dbReference type="ARBA" id="ARBA00022989"/>
    </source>
</evidence>
<evidence type="ECO:0000313" key="11">
    <source>
        <dbReference type="Ensembl" id="ENSSHAP00000041309.1"/>
    </source>
</evidence>
<evidence type="ECO:0000256" key="8">
    <source>
        <dbReference type="RuleBase" id="RU000688"/>
    </source>
</evidence>
<dbReference type="SUPFAM" id="SSF81321">
    <property type="entry name" value="Family A G protein-coupled receptor-like"/>
    <property type="match status" value="1"/>
</dbReference>
<comment type="similarity">
    <text evidence="8">Belongs to the G-protein coupled receptor 1 family.</text>
</comment>
<keyword evidence="9" id="KW-1003">Cell membrane</keyword>
<keyword evidence="5 9" id="KW-0472">Membrane</keyword>
<organism evidence="11 12">
    <name type="scientific">Sarcophilus harrisii</name>
    <name type="common">Tasmanian devil</name>
    <name type="synonym">Sarcophilus laniarius</name>
    <dbReference type="NCBI Taxonomy" id="9305"/>
    <lineage>
        <taxon>Eukaryota</taxon>
        <taxon>Metazoa</taxon>
        <taxon>Chordata</taxon>
        <taxon>Craniata</taxon>
        <taxon>Vertebrata</taxon>
        <taxon>Euteleostomi</taxon>
        <taxon>Mammalia</taxon>
        <taxon>Metatheria</taxon>
        <taxon>Dasyuromorphia</taxon>
        <taxon>Dasyuridae</taxon>
        <taxon>Sarcophilus</taxon>
    </lineage>
</organism>
<keyword evidence="4 8" id="KW-0297">G-protein coupled receptor</keyword>
<feature type="transmembrane region" description="Helical" evidence="9">
    <location>
        <begin position="107"/>
        <end position="127"/>
    </location>
</feature>
<evidence type="ECO:0000256" key="6">
    <source>
        <dbReference type="ARBA" id="ARBA00023170"/>
    </source>
</evidence>
<dbReference type="PROSITE" id="PS00237">
    <property type="entry name" value="G_PROTEIN_RECEP_F1_1"/>
    <property type="match status" value="1"/>
</dbReference>
<dbReference type="Pfam" id="PF13853">
    <property type="entry name" value="7tm_4"/>
    <property type="match status" value="1"/>
</dbReference>
<proteinExistence type="inferred from homology"/>
<keyword evidence="7 8" id="KW-0807">Transducer</keyword>
<feature type="transmembrane region" description="Helical" evidence="9">
    <location>
        <begin position="12"/>
        <end position="30"/>
    </location>
</feature>
<feature type="transmembrane region" description="Helical" evidence="9">
    <location>
        <begin position="139"/>
        <end position="163"/>
    </location>
</feature>
<dbReference type="Ensembl" id="ENSSHAT00000029135.1">
    <property type="protein sequence ID" value="ENSSHAP00000041309.1"/>
    <property type="gene ID" value="ENSSHAG00000026749.1"/>
</dbReference>
<dbReference type="GeneTree" id="ENSGT01140000282514"/>
<evidence type="ECO:0000259" key="10">
    <source>
        <dbReference type="PROSITE" id="PS50262"/>
    </source>
</evidence>
<feature type="transmembrane region" description="Helical" evidence="9">
    <location>
        <begin position="276"/>
        <end position="301"/>
    </location>
</feature>
<dbReference type="PANTHER" id="PTHR48018">
    <property type="entry name" value="OLFACTORY RECEPTOR"/>
    <property type="match status" value="1"/>
</dbReference>
<keyword evidence="2 8" id="KW-0812">Transmembrane</keyword>
<dbReference type="PROSITE" id="PS50262">
    <property type="entry name" value="G_PROTEIN_RECEP_F1_2"/>
    <property type="match status" value="1"/>
</dbReference>
<evidence type="ECO:0000256" key="4">
    <source>
        <dbReference type="ARBA" id="ARBA00023040"/>
    </source>
</evidence>
<protein>
    <recommendedName>
        <fullName evidence="9">Olfactory receptor</fullName>
    </recommendedName>
</protein>
<accession>A0A7N4PRN6</accession>
<feature type="transmembrane region" description="Helical" evidence="9">
    <location>
        <begin position="246"/>
        <end position="270"/>
    </location>
</feature>
<keyword evidence="6 8" id="KW-0675">Receptor</keyword>
<dbReference type="InterPro" id="IPR000725">
    <property type="entry name" value="Olfact_rcpt"/>
</dbReference>
<sequence length="321" mass="36374">IYNVIAMMISGRNHSSAVVMFILLGFSEYPELQVPLFLLFLTIYAVTVVGNLGMIVIIRINPKLHTPMYFFLKHLSFVDFCYSTIVTPKLLENLVVEDRSISIKACISQFSTGTICVITEMVVLAVMAYDRFVAICYPLLYPISMSLKLCAVLVTVAYAWGIISSSIFTYSLLIMTFCETKIINNFVCEYSVILSASCSDKHFSEIIFFIFVNLNTLCTLVIILLSYLFIFVTILKMNSANGRYKAFSTCASHLTAITIFYGTILLLYCIPNSQNSWLFIKVGSVFYIVIIPMLNPLIYSLRNNDVKKTFKKLMHLKIISQ</sequence>
<dbReference type="GO" id="GO:0004984">
    <property type="term" value="F:olfactory receptor activity"/>
    <property type="evidence" value="ECO:0007669"/>
    <property type="project" value="InterPro"/>
</dbReference>
<dbReference type="PRINTS" id="PR00237">
    <property type="entry name" value="GPCRRHODOPSN"/>
</dbReference>